<protein>
    <submittedName>
        <fullName evidence="2">Uncharacterized protein</fullName>
    </submittedName>
</protein>
<gene>
    <name evidence="2" type="ORF">J2Z77_003650</name>
</gene>
<dbReference type="RefSeq" id="WP_189969892.1">
    <property type="nucleotide sequence ID" value="NZ_BMVL01000006.1"/>
</dbReference>
<keyword evidence="3" id="KW-1185">Reference proteome</keyword>
<evidence type="ECO:0000256" key="1">
    <source>
        <dbReference type="SAM" id="MobiDB-lite"/>
    </source>
</evidence>
<dbReference type="EMBL" id="JAGGLQ010000006">
    <property type="protein sequence ID" value="MBP2037843.1"/>
    <property type="molecule type" value="Genomic_DNA"/>
</dbReference>
<name>A0ABS4L701_STRAV</name>
<proteinExistence type="predicted"/>
<evidence type="ECO:0000313" key="2">
    <source>
        <dbReference type="EMBL" id="MBP2037843.1"/>
    </source>
</evidence>
<evidence type="ECO:0000313" key="3">
    <source>
        <dbReference type="Proteomes" id="UP001519310"/>
    </source>
</evidence>
<dbReference type="Proteomes" id="UP001519310">
    <property type="component" value="Unassembled WGS sequence"/>
</dbReference>
<sequence length="211" mass="23398">MRSEELVGWERYFPIRYLLVREDIGGEEKGVLWGRCAEVEGLFIDAPPLPREVLTLRGCPRESLLVQAVADSAEPVRLLADGMLSIEPVDHSNDGPARFWDLEDTTVLAHWPTPGDPGRVDIVVGTGVREDDFWGGKRLPSSPRFDLWFPSIRGDSPSGGCRSIDGLFTPRPGRTDTGVSRTRTECSRPGAALPVCPAAGFRRRRRSSRCR</sequence>
<accession>A0ABS4L701</accession>
<reference evidence="2 3" key="1">
    <citation type="submission" date="2021-03" db="EMBL/GenBank/DDBJ databases">
        <title>Genomic Encyclopedia of Type Strains, Phase IV (KMG-IV): sequencing the most valuable type-strain genomes for metagenomic binning, comparative biology and taxonomic classification.</title>
        <authorList>
            <person name="Goeker M."/>
        </authorList>
    </citation>
    <scope>NUCLEOTIDE SEQUENCE [LARGE SCALE GENOMIC DNA]</scope>
    <source>
        <strain evidence="2 3">DSM 40526</strain>
    </source>
</reference>
<organism evidence="2 3">
    <name type="scientific">Streptomyces avidinii</name>
    <dbReference type="NCBI Taxonomy" id="1895"/>
    <lineage>
        <taxon>Bacteria</taxon>
        <taxon>Bacillati</taxon>
        <taxon>Actinomycetota</taxon>
        <taxon>Actinomycetes</taxon>
        <taxon>Kitasatosporales</taxon>
        <taxon>Streptomycetaceae</taxon>
        <taxon>Streptomyces</taxon>
    </lineage>
</organism>
<feature type="region of interest" description="Disordered" evidence="1">
    <location>
        <begin position="160"/>
        <end position="189"/>
    </location>
</feature>
<comment type="caution">
    <text evidence="2">The sequence shown here is derived from an EMBL/GenBank/DDBJ whole genome shotgun (WGS) entry which is preliminary data.</text>
</comment>